<feature type="transmembrane region" description="Helical" evidence="4">
    <location>
        <begin position="20"/>
        <end position="38"/>
    </location>
</feature>
<organism evidence="6 7">
    <name type="scientific">Leucobacter manosquensis</name>
    <dbReference type="NCBI Taxonomy" id="2810611"/>
    <lineage>
        <taxon>Bacteria</taxon>
        <taxon>Bacillati</taxon>
        <taxon>Actinomycetota</taxon>
        <taxon>Actinomycetes</taxon>
        <taxon>Micrococcales</taxon>
        <taxon>Microbacteriaceae</taxon>
        <taxon>Leucobacter</taxon>
    </lineage>
</organism>
<dbReference type="PANTHER" id="PTHR24421">
    <property type="entry name" value="NITRATE/NITRITE SENSOR PROTEIN NARX-RELATED"/>
    <property type="match status" value="1"/>
</dbReference>
<reference evidence="6 7" key="1">
    <citation type="submission" date="2021-02" db="EMBL/GenBank/DDBJ databases">
        <title>Draft genome and description of Leucobacter sp nov strain Marseille-Q4368.</title>
        <authorList>
            <person name="Boxberger M."/>
            <person name="La Scola B."/>
        </authorList>
    </citation>
    <scope>NUCLEOTIDE SEQUENCE [LARGE SCALE GENOMIC DNA]</scope>
    <source>
        <strain evidence="6 7">Marseille-Q4368</strain>
    </source>
</reference>
<accession>A0ABS5M518</accession>
<keyword evidence="4" id="KW-1133">Transmembrane helix</keyword>
<keyword evidence="2 6" id="KW-0418">Kinase</keyword>
<keyword evidence="3" id="KW-0902">Two-component regulatory system</keyword>
<feature type="transmembrane region" description="Helical" evidence="4">
    <location>
        <begin position="107"/>
        <end position="125"/>
    </location>
</feature>
<feature type="transmembrane region" description="Helical" evidence="4">
    <location>
        <begin position="163"/>
        <end position="186"/>
    </location>
</feature>
<dbReference type="GO" id="GO:0016301">
    <property type="term" value="F:kinase activity"/>
    <property type="evidence" value="ECO:0007669"/>
    <property type="project" value="UniProtKB-KW"/>
</dbReference>
<evidence type="ECO:0000256" key="3">
    <source>
        <dbReference type="ARBA" id="ARBA00023012"/>
    </source>
</evidence>
<feature type="transmembrane region" description="Helical" evidence="4">
    <location>
        <begin position="132"/>
        <end position="151"/>
    </location>
</feature>
<protein>
    <submittedName>
        <fullName evidence="6">Histidine kinase</fullName>
    </submittedName>
</protein>
<proteinExistence type="predicted"/>
<dbReference type="CDD" id="cd16917">
    <property type="entry name" value="HATPase_UhpB-NarQ-NarX-like"/>
    <property type="match status" value="1"/>
</dbReference>
<comment type="caution">
    <text evidence="6">The sequence shown here is derived from an EMBL/GenBank/DDBJ whole genome shotgun (WGS) entry which is preliminary data.</text>
</comment>
<dbReference type="Gene3D" id="3.30.565.10">
    <property type="entry name" value="Histidine kinase-like ATPase, C-terminal domain"/>
    <property type="match status" value="1"/>
</dbReference>
<dbReference type="RefSeq" id="WP_211649282.1">
    <property type="nucleotide sequence ID" value="NZ_JAFEVO010000001.1"/>
</dbReference>
<dbReference type="InterPro" id="IPR036890">
    <property type="entry name" value="HATPase_C_sf"/>
</dbReference>
<keyword evidence="4" id="KW-0812">Transmembrane</keyword>
<dbReference type="SUPFAM" id="SSF55874">
    <property type="entry name" value="ATPase domain of HSP90 chaperone/DNA topoisomerase II/histidine kinase"/>
    <property type="match status" value="1"/>
</dbReference>
<feature type="transmembrane region" description="Helical" evidence="4">
    <location>
        <begin position="83"/>
        <end position="101"/>
    </location>
</feature>
<keyword evidence="4" id="KW-0472">Membrane</keyword>
<name>A0ABS5M518_9MICO</name>
<evidence type="ECO:0000256" key="1">
    <source>
        <dbReference type="ARBA" id="ARBA00022679"/>
    </source>
</evidence>
<sequence length="397" mass="42783">MISADMHRAPGAGVTATWNYTLGSIVFLFVVIDAIIAFDYVADFAATRDPLVLALLITSVLAAAARIRYCWFLRDDAPDTRPHRGWTVALFLPPAISWALAFASPELAVYAAAQLWFSGVLFAAVLSGGRRWGATGLALALAAIPLLVHISRGSASLQHSLDISSGFVLLYGALLPFMLFTSLWMWRIIRRLDEARSLAATLAVTRERLRFAADLHDIQGHHLQVIALQAELAERTLGRDAARTAEQLTEIRLTAKHAMEETRALVAGLRDVDLPDELENARDVLTLSGAECTLDIARSPEDPAAQRALAFAVREATTNILRHSVASRATIALAPQRDGFVLAITNDGVETTYDTNAGSGLAGLRDRITAVGGTLTASHDEAGRFELTVWVPGGGAR</sequence>
<dbReference type="EMBL" id="JAFEVO010000001">
    <property type="protein sequence ID" value="MBS3182290.1"/>
    <property type="molecule type" value="Genomic_DNA"/>
</dbReference>
<feature type="domain" description="Signal transduction histidine kinase subgroup 3 dimerisation and phosphoacceptor" evidence="5">
    <location>
        <begin position="207"/>
        <end position="273"/>
    </location>
</feature>
<evidence type="ECO:0000313" key="6">
    <source>
        <dbReference type="EMBL" id="MBS3182290.1"/>
    </source>
</evidence>
<dbReference type="Pfam" id="PF07730">
    <property type="entry name" value="HisKA_3"/>
    <property type="match status" value="1"/>
</dbReference>
<evidence type="ECO:0000256" key="2">
    <source>
        <dbReference type="ARBA" id="ARBA00022777"/>
    </source>
</evidence>
<dbReference type="InterPro" id="IPR011712">
    <property type="entry name" value="Sig_transdc_His_kin_sub3_dim/P"/>
</dbReference>
<evidence type="ECO:0000256" key="4">
    <source>
        <dbReference type="SAM" id="Phobius"/>
    </source>
</evidence>
<keyword evidence="1" id="KW-0808">Transferase</keyword>
<gene>
    <name evidence="6" type="ORF">JSQ98_08820</name>
</gene>
<evidence type="ECO:0000313" key="7">
    <source>
        <dbReference type="Proteomes" id="UP000811492"/>
    </source>
</evidence>
<dbReference type="Proteomes" id="UP000811492">
    <property type="component" value="Unassembled WGS sequence"/>
</dbReference>
<dbReference type="Gene3D" id="1.20.5.1930">
    <property type="match status" value="1"/>
</dbReference>
<feature type="transmembrane region" description="Helical" evidence="4">
    <location>
        <begin position="50"/>
        <end position="71"/>
    </location>
</feature>
<keyword evidence="7" id="KW-1185">Reference proteome</keyword>
<dbReference type="PANTHER" id="PTHR24421:SF63">
    <property type="entry name" value="SENSOR HISTIDINE KINASE DESK"/>
    <property type="match status" value="1"/>
</dbReference>
<dbReference type="InterPro" id="IPR050482">
    <property type="entry name" value="Sensor_HK_TwoCompSys"/>
</dbReference>
<evidence type="ECO:0000259" key="5">
    <source>
        <dbReference type="Pfam" id="PF07730"/>
    </source>
</evidence>